<evidence type="ECO:0000313" key="4">
    <source>
        <dbReference type="EMBL" id="AZN73641.1"/>
    </source>
</evidence>
<dbReference type="NCBIfam" id="TIGR00254">
    <property type="entry name" value="GGDEF"/>
    <property type="match status" value="1"/>
</dbReference>
<dbReference type="PANTHER" id="PTHR45138">
    <property type="entry name" value="REGULATORY COMPONENTS OF SENSORY TRANSDUCTION SYSTEM"/>
    <property type="match status" value="1"/>
</dbReference>
<dbReference type="CDD" id="cd01949">
    <property type="entry name" value="GGDEF"/>
    <property type="match status" value="1"/>
</dbReference>
<dbReference type="AlphaFoldDB" id="A0A3S9B9Y0"/>
<dbReference type="PROSITE" id="PS50887">
    <property type="entry name" value="GGDEF"/>
    <property type="match status" value="1"/>
</dbReference>
<dbReference type="InterPro" id="IPR000160">
    <property type="entry name" value="GGDEF_dom"/>
</dbReference>
<evidence type="ECO:0000256" key="2">
    <source>
        <dbReference type="ARBA" id="ARBA00034247"/>
    </source>
</evidence>
<dbReference type="InterPro" id="IPR043128">
    <property type="entry name" value="Rev_trsase/Diguanyl_cyclase"/>
</dbReference>
<accession>A0A3S9B9Y0</accession>
<dbReference type="InterPro" id="IPR003018">
    <property type="entry name" value="GAF"/>
</dbReference>
<dbReference type="Proteomes" id="UP000268192">
    <property type="component" value="Chromosome"/>
</dbReference>
<dbReference type="KEGG" id="abaw:D5400_07195"/>
<dbReference type="Pfam" id="PF00990">
    <property type="entry name" value="GGDEF"/>
    <property type="match status" value="1"/>
</dbReference>
<dbReference type="EC" id="2.7.7.65" evidence="1"/>
<dbReference type="FunFam" id="3.30.70.270:FF:000001">
    <property type="entry name" value="Diguanylate cyclase domain protein"/>
    <property type="match status" value="1"/>
</dbReference>
<evidence type="ECO:0000313" key="5">
    <source>
        <dbReference type="Proteomes" id="UP000268192"/>
    </source>
</evidence>
<dbReference type="InterPro" id="IPR050469">
    <property type="entry name" value="Diguanylate_Cyclase"/>
</dbReference>
<proteinExistence type="predicted"/>
<evidence type="ECO:0000256" key="1">
    <source>
        <dbReference type="ARBA" id="ARBA00012528"/>
    </source>
</evidence>
<dbReference type="Gene3D" id="3.30.70.270">
    <property type="match status" value="1"/>
</dbReference>
<dbReference type="GO" id="GO:0043709">
    <property type="term" value="P:cell adhesion involved in single-species biofilm formation"/>
    <property type="evidence" value="ECO:0007669"/>
    <property type="project" value="TreeGrafter"/>
</dbReference>
<evidence type="ECO:0000259" key="3">
    <source>
        <dbReference type="PROSITE" id="PS50887"/>
    </source>
</evidence>
<dbReference type="EMBL" id="CP032509">
    <property type="protein sequence ID" value="AZN73641.1"/>
    <property type="molecule type" value="Genomic_DNA"/>
</dbReference>
<dbReference type="InterPro" id="IPR029787">
    <property type="entry name" value="Nucleotide_cyclase"/>
</dbReference>
<keyword evidence="5" id="KW-1185">Reference proteome</keyword>
<dbReference type="SUPFAM" id="SSF55073">
    <property type="entry name" value="Nucleotide cyclase"/>
    <property type="match status" value="1"/>
</dbReference>
<dbReference type="SMART" id="SM00065">
    <property type="entry name" value="GAF"/>
    <property type="match status" value="1"/>
</dbReference>
<dbReference type="SUPFAM" id="SSF55781">
    <property type="entry name" value="GAF domain-like"/>
    <property type="match status" value="1"/>
</dbReference>
<dbReference type="InterPro" id="IPR029016">
    <property type="entry name" value="GAF-like_dom_sf"/>
</dbReference>
<feature type="domain" description="GGDEF" evidence="3">
    <location>
        <begin position="188"/>
        <end position="321"/>
    </location>
</feature>
<dbReference type="OrthoDB" id="315417at2"/>
<gene>
    <name evidence="4" type="ORF">D5400_07195</name>
</gene>
<dbReference type="Gene3D" id="3.30.450.40">
    <property type="match status" value="1"/>
</dbReference>
<dbReference type="SMART" id="SM00267">
    <property type="entry name" value="GGDEF"/>
    <property type="match status" value="1"/>
</dbReference>
<protein>
    <recommendedName>
        <fullName evidence="1">diguanylate cyclase</fullName>
        <ecNumber evidence="1">2.7.7.65</ecNumber>
    </recommendedName>
</protein>
<dbReference type="Pfam" id="PF01590">
    <property type="entry name" value="GAF"/>
    <property type="match status" value="1"/>
</dbReference>
<organism evidence="4 5">
    <name type="scientific">Georhizobium profundi</name>
    <dbReference type="NCBI Taxonomy" id="2341112"/>
    <lineage>
        <taxon>Bacteria</taxon>
        <taxon>Pseudomonadati</taxon>
        <taxon>Pseudomonadota</taxon>
        <taxon>Alphaproteobacteria</taxon>
        <taxon>Hyphomicrobiales</taxon>
        <taxon>Rhizobiaceae</taxon>
        <taxon>Georhizobium</taxon>
    </lineage>
</organism>
<name>A0A3S9B9Y0_9HYPH</name>
<sequence>MDDENDRLAALERYDVLDTPPEEAFDRITRLTRQIFDVSISTVTLIDGHRQWYKSRQGVDVAETDLSQSLCQIAVVNGEPLIVEDALVHPTVHNHPAVIEGLKLRFYAGMPLRTPHGHVIGTLCAADTVPRTFSKRDQGILADLAQFVVSELELRTLAMTDALTGALSRRAFREEAARAIGLARRHGTDLSVMMIDLDHFKRVNDTYGHRFGDRLLVEVISTLKANARHSDIIGRLGGEEFAIILHQSSAAAALDVAEKLRSAVARLRIEHVDGPVGATISVGVAGLDRTTLDIDTLLERADAALYVAKSDGRNRCIRWESPAQPIPADVRRRVLKGGRIAFNGGRSTMDCTVRTLSETGAGLDFISTADVPDRFKLLIMADEFSRICRVRVRGDRRIEVDFG</sequence>
<comment type="catalytic activity">
    <reaction evidence="2">
        <text>2 GTP = 3',3'-c-di-GMP + 2 diphosphate</text>
        <dbReference type="Rhea" id="RHEA:24898"/>
        <dbReference type="ChEBI" id="CHEBI:33019"/>
        <dbReference type="ChEBI" id="CHEBI:37565"/>
        <dbReference type="ChEBI" id="CHEBI:58805"/>
        <dbReference type="EC" id="2.7.7.65"/>
    </reaction>
</comment>
<dbReference type="GO" id="GO:1902201">
    <property type="term" value="P:negative regulation of bacterial-type flagellum-dependent cell motility"/>
    <property type="evidence" value="ECO:0007669"/>
    <property type="project" value="TreeGrafter"/>
</dbReference>
<reference evidence="4 5" key="1">
    <citation type="submission" date="2018-09" db="EMBL/GenBank/DDBJ databases">
        <title>Marinorhizobium profundi gen. nov., sp. nov., isolated from a deep-sea sediment sample from the New Britain Trench and proposal of Marinorhizobiaceae fam. nov. in the order Rhizobiales of the class Alphaproteobacteria.</title>
        <authorList>
            <person name="Cao J."/>
        </authorList>
    </citation>
    <scope>NUCLEOTIDE SEQUENCE [LARGE SCALE GENOMIC DNA]</scope>
    <source>
        <strain evidence="4 5">WS11</strain>
    </source>
</reference>
<dbReference type="GO" id="GO:0005886">
    <property type="term" value="C:plasma membrane"/>
    <property type="evidence" value="ECO:0007669"/>
    <property type="project" value="TreeGrafter"/>
</dbReference>
<dbReference type="PANTHER" id="PTHR45138:SF9">
    <property type="entry name" value="DIGUANYLATE CYCLASE DGCM-RELATED"/>
    <property type="match status" value="1"/>
</dbReference>
<dbReference type="GO" id="GO:0052621">
    <property type="term" value="F:diguanylate cyclase activity"/>
    <property type="evidence" value="ECO:0007669"/>
    <property type="project" value="UniProtKB-EC"/>
</dbReference>